<organism evidence="1 2">
    <name type="scientific">Mycolicibacterium confluentis</name>
    <dbReference type="NCBI Taxonomy" id="28047"/>
    <lineage>
        <taxon>Bacteria</taxon>
        <taxon>Bacillati</taxon>
        <taxon>Actinomycetota</taxon>
        <taxon>Actinomycetes</taxon>
        <taxon>Mycobacteriales</taxon>
        <taxon>Mycobacteriaceae</taxon>
        <taxon>Mycolicibacterium</taxon>
    </lineage>
</organism>
<evidence type="ECO:0000313" key="2">
    <source>
        <dbReference type="Proteomes" id="UP000466931"/>
    </source>
</evidence>
<evidence type="ECO:0000313" key="1">
    <source>
        <dbReference type="EMBL" id="BBZ36550.1"/>
    </source>
</evidence>
<reference evidence="1" key="2">
    <citation type="submission" date="2020-02" db="EMBL/GenBank/DDBJ databases">
        <authorList>
            <person name="Matsumoto Y."/>
            <person name="Motooka D."/>
            <person name="Nakamura S."/>
        </authorList>
    </citation>
    <scope>NUCLEOTIDE SEQUENCE</scope>
    <source>
        <strain evidence="1">JCM 13671</strain>
    </source>
</reference>
<sequence>MLIAGVLCLCAAVASAGSGLWTLTRPASADVAVQVRRAVAPTQLAAAAMLAAGGAVALADNQRTGLLVLIVCVLGAIGTIAAGSWQGARFAVEREQAAAAAPADDCAGSCAACTLSCH</sequence>
<dbReference type="Proteomes" id="UP000466931">
    <property type="component" value="Chromosome"/>
</dbReference>
<reference evidence="1" key="1">
    <citation type="journal article" date="2019" name="Emerg. Microbes Infect.">
        <title>Comprehensive subspecies identification of 175 nontuberculous mycobacteria species based on 7547 genomic profiles.</title>
        <authorList>
            <person name="Matsumoto Y."/>
            <person name="Kinjo T."/>
            <person name="Motooka D."/>
            <person name="Nabeya D."/>
            <person name="Jung N."/>
            <person name="Uechi K."/>
            <person name="Horii T."/>
            <person name="Iida T."/>
            <person name="Fujita J."/>
            <person name="Nakamura S."/>
        </authorList>
    </citation>
    <scope>NUCLEOTIDE SEQUENCE [LARGE SCALE GENOMIC DNA]</scope>
    <source>
        <strain evidence="1">JCM 13671</strain>
    </source>
</reference>
<dbReference type="AlphaFoldDB" id="A0A7I7Y4E8"/>
<dbReference type="EMBL" id="AP022612">
    <property type="protein sequence ID" value="BBZ36550.1"/>
    <property type="molecule type" value="Genomic_DNA"/>
</dbReference>
<keyword evidence="2" id="KW-1185">Reference proteome</keyword>
<proteinExistence type="predicted"/>
<name>A0A7I7Y4E8_9MYCO</name>
<dbReference type="RefSeq" id="WP_085152266.1">
    <property type="nucleotide sequence ID" value="NZ_AP022612.1"/>
</dbReference>
<accession>A0A7I7Y4E8</accession>
<gene>
    <name evidence="1" type="ORF">MCNF_51550</name>
</gene>
<protein>
    <submittedName>
        <fullName evidence="1">Uncharacterized protein</fullName>
    </submittedName>
</protein>